<feature type="signal peptide" evidence="1">
    <location>
        <begin position="1"/>
        <end position="25"/>
    </location>
</feature>
<dbReference type="AlphaFoldDB" id="A0A2P2QAD7"/>
<evidence type="ECO:0000313" key="2">
    <source>
        <dbReference type="EMBL" id="MBX63935.1"/>
    </source>
</evidence>
<protein>
    <submittedName>
        <fullName evidence="2">Uncharacterized protein</fullName>
    </submittedName>
</protein>
<keyword evidence="1" id="KW-0732">Signal</keyword>
<evidence type="ECO:0000256" key="1">
    <source>
        <dbReference type="SAM" id="SignalP"/>
    </source>
</evidence>
<organism evidence="2">
    <name type="scientific">Rhizophora mucronata</name>
    <name type="common">Asiatic mangrove</name>
    <dbReference type="NCBI Taxonomy" id="61149"/>
    <lineage>
        <taxon>Eukaryota</taxon>
        <taxon>Viridiplantae</taxon>
        <taxon>Streptophyta</taxon>
        <taxon>Embryophyta</taxon>
        <taxon>Tracheophyta</taxon>
        <taxon>Spermatophyta</taxon>
        <taxon>Magnoliopsida</taxon>
        <taxon>eudicotyledons</taxon>
        <taxon>Gunneridae</taxon>
        <taxon>Pentapetalae</taxon>
        <taxon>rosids</taxon>
        <taxon>fabids</taxon>
        <taxon>Malpighiales</taxon>
        <taxon>Rhizophoraceae</taxon>
        <taxon>Rhizophora</taxon>
    </lineage>
</organism>
<proteinExistence type="predicted"/>
<sequence length="46" mass="4998">MSWSPFAFSSLLCISWLRMPSFSASQESLVLKGSIRAGSVTSRSNS</sequence>
<name>A0A2P2QAD7_RHIMU</name>
<reference evidence="2" key="1">
    <citation type="submission" date="2018-02" db="EMBL/GenBank/DDBJ databases">
        <title>Rhizophora mucronata_Transcriptome.</title>
        <authorList>
            <person name="Meera S.P."/>
            <person name="Sreeshan A."/>
            <person name="Augustine A."/>
        </authorList>
    </citation>
    <scope>NUCLEOTIDE SEQUENCE</scope>
    <source>
        <tissue evidence="2">Leaf</tissue>
    </source>
</reference>
<dbReference type="EMBL" id="GGEC01083451">
    <property type="protein sequence ID" value="MBX63935.1"/>
    <property type="molecule type" value="Transcribed_RNA"/>
</dbReference>
<accession>A0A2P2QAD7</accession>
<feature type="chain" id="PRO_5015104855" evidence="1">
    <location>
        <begin position="26"/>
        <end position="46"/>
    </location>
</feature>